<evidence type="ECO:0000313" key="4">
    <source>
        <dbReference type="EMBL" id="KAJ7220636.1"/>
    </source>
</evidence>
<feature type="chain" id="PRO_5042104850" description="CxC6 like cysteine cluster associated with KDZ domain-containing protein" evidence="1">
    <location>
        <begin position="18"/>
        <end position="517"/>
    </location>
</feature>
<keyword evidence="5" id="KW-1185">Reference proteome</keyword>
<dbReference type="Pfam" id="PF18721">
    <property type="entry name" value="CxC6"/>
    <property type="match status" value="1"/>
</dbReference>
<feature type="signal peptide" evidence="1">
    <location>
        <begin position="1"/>
        <end position="17"/>
    </location>
</feature>
<feature type="domain" description="CxC6 like cysteine cluster associated with KDZ" evidence="3">
    <location>
        <begin position="237"/>
        <end position="300"/>
    </location>
</feature>
<dbReference type="InterPro" id="IPR041539">
    <property type="entry name" value="CxC5"/>
</dbReference>
<dbReference type="InterPro" id="IPR040898">
    <property type="entry name" value="CxC6"/>
</dbReference>
<protein>
    <recommendedName>
        <fullName evidence="6">CxC6 like cysteine cluster associated with KDZ domain-containing protein</fullName>
    </recommendedName>
</protein>
<dbReference type="EMBL" id="JARJCW010000009">
    <property type="protein sequence ID" value="KAJ7220636.1"/>
    <property type="molecule type" value="Genomic_DNA"/>
</dbReference>
<evidence type="ECO:0000259" key="3">
    <source>
        <dbReference type="Pfam" id="PF18721"/>
    </source>
</evidence>
<name>A0AAD6VWX3_9AGAR</name>
<dbReference type="Proteomes" id="UP001219525">
    <property type="component" value="Unassembled WGS sequence"/>
</dbReference>
<comment type="caution">
    <text evidence="4">The sequence shown here is derived from an EMBL/GenBank/DDBJ whole genome shotgun (WGS) entry which is preliminary data.</text>
</comment>
<sequence length="517" mass="59124">MKTLLFALLLVPQLGDCHSSGAETISPPVTVCLQPSCHSHKLGEPSIVESRLYTLKRGILPVFSKSLYCRKCYTRYYHNYSVQNASDPASQRVYYTTDIPEIIHVTESCFVERKLCVYFETQMAVSHAPSQAIAQVYNLALGQSDIPNASRLIHHLTGEVVLDSFLFHAILRDKHKRREVLSIPHASYQNHRLDQALLERNYRMAGTGQDMWAHACDKCMKVYQGNDQRWYRMTAGVHDGVTVRHVCCSVHNCAESLLSQRDHFCQSHRHLAKECCVDDCTLRAEPGHRTCGLQSHRDFEVQAELRNTAMFQLHSRLRNAALSNPPSTPIKGRTSRSWTHNEQLFVRCCGVIISRATFFGAEGITGVKDFLKATFPEEYPGSMPSYIFYDNNCQLLKHLRSCGDHYFDNVGLPVDVFHFKCKHTQADIFCQLNCNPALFKELIGPNGEWIFNSSAAEQANVWFGKFQNIVQEMPALRFNFFLDEMIAIHNRFTVAELTRSRHRPHLQEEDLLRGLHM</sequence>
<accession>A0AAD6VWX3</accession>
<evidence type="ECO:0008006" key="6">
    <source>
        <dbReference type="Google" id="ProtNLM"/>
    </source>
</evidence>
<dbReference type="AlphaFoldDB" id="A0AAD6VWX3"/>
<evidence type="ECO:0000313" key="5">
    <source>
        <dbReference type="Proteomes" id="UP001219525"/>
    </source>
</evidence>
<evidence type="ECO:0000256" key="1">
    <source>
        <dbReference type="SAM" id="SignalP"/>
    </source>
</evidence>
<reference evidence="4" key="1">
    <citation type="submission" date="2023-03" db="EMBL/GenBank/DDBJ databases">
        <title>Massive genome expansion in bonnet fungi (Mycena s.s.) driven by repeated elements and novel gene families across ecological guilds.</title>
        <authorList>
            <consortium name="Lawrence Berkeley National Laboratory"/>
            <person name="Harder C.B."/>
            <person name="Miyauchi S."/>
            <person name="Viragh M."/>
            <person name="Kuo A."/>
            <person name="Thoen E."/>
            <person name="Andreopoulos B."/>
            <person name="Lu D."/>
            <person name="Skrede I."/>
            <person name="Drula E."/>
            <person name="Henrissat B."/>
            <person name="Morin E."/>
            <person name="Kohler A."/>
            <person name="Barry K."/>
            <person name="LaButti K."/>
            <person name="Morin E."/>
            <person name="Salamov A."/>
            <person name="Lipzen A."/>
            <person name="Mereny Z."/>
            <person name="Hegedus B."/>
            <person name="Baldrian P."/>
            <person name="Stursova M."/>
            <person name="Weitz H."/>
            <person name="Taylor A."/>
            <person name="Grigoriev I.V."/>
            <person name="Nagy L.G."/>
            <person name="Martin F."/>
            <person name="Kauserud H."/>
        </authorList>
    </citation>
    <scope>NUCLEOTIDE SEQUENCE</scope>
    <source>
        <strain evidence="4">9144</strain>
    </source>
</reference>
<feature type="domain" description="CxC5 like cysteine cluster associated with KDZ" evidence="2">
    <location>
        <begin position="22"/>
        <end position="140"/>
    </location>
</feature>
<proteinExistence type="predicted"/>
<evidence type="ECO:0000259" key="2">
    <source>
        <dbReference type="Pfam" id="PF18718"/>
    </source>
</evidence>
<dbReference type="Pfam" id="PF18718">
    <property type="entry name" value="CxC5"/>
    <property type="match status" value="1"/>
</dbReference>
<keyword evidence="1" id="KW-0732">Signal</keyword>
<gene>
    <name evidence="4" type="ORF">GGX14DRAFT_354323</name>
</gene>
<organism evidence="4 5">
    <name type="scientific">Mycena pura</name>
    <dbReference type="NCBI Taxonomy" id="153505"/>
    <lineage>
        <taxon>Eukaryota</taxon>
        <taxon>Fungi</taxon>
        <taxon>Dikarya</taxon>
        <taxon>Basidiomycota</taxon>
        <taxon>Agaricomycotina</taxon>
        <taxon>Agaricomycetes</taxon>
        <taxon>Agaricomycetidae</taxon>
        <taxon>Agaricales</taxon>
        <taxon>Marasmiineae</taxon>
        <taxon>Mycenaceae</taxon>
        <taxon>Mycena</taxon>
    </lineage>
</organism>